<dbReference type="Proteomes" id="UP000284706">
    <property type="component" value="Unassembled WGS sequence"/>
</dbReference>
<organism evidence="2 3">
    <name type="scientific">Gymnopilus dilepis</name>
    <dbReference type="NCBI Taxonomy" id="231916"/>
    <lineage>
        <taxon>Eukaryota</taxon>
        <taxon>Fungi</taxon>
        <taxon>Dikarya</taxon>
        <taxon>Basidiomycota</taxon>
        <taxon>Agaricomycotina</taxon>
        <taxon>Agaricomycetes</taxon>
        <taxon>Agaricomycetidae</taxon>
        <taxon>Agaricales</taxon>
        <taxon>Agaricineae</taxon>
        <taxon>Hymenogastraceae</taxon>
        <taxon>Gymnopilus</taxon>
    </lineage>
</organism>
<dbReference type="InParanoid" id="A0A409Y761"/>
<proteinExistence type="predicted"/>
<feature type="region of interest" description="Disordered" evidence="1">
    <location>
        <begin position="56"/>
        <end position="83"/>
    </location>
</feature>
<feature type="compositionally biased region" description="Low complexity" evidence="1">
    <location>
        <begin position="69"/>
        <end position="83"/>
    </location>
</feature>
<protein>
    <submittedName>
        <fullName evidence="2">Uncharacterized protein</fullName>
    </submittedName>
</protein>
<comment type="caution">
    <text evidence="2">The sequence shown here is derived from an EMBL/GenBank/DDBJ whole genome shotgun (WGS) entry which is preliminary data.</text>
</comment>
<reference evidence="2 3" key="1">
    <citation type="journal article" date="2018" name="Evol. Lett.">
        <title>Horizontal gene cluster transfer increased hallucinogenic mushroom diversity.</title>
        <authorList>
            <person name="Reynolds H.T."/>
            <person name="Vijayakumar V."/>
            <person name="Gluck-Thaler E."/>
            <person name="Korotkin H.B."/>
            <person name="Matheny P.B."/>
            <person name="Slot J.C."/>
        </authorList>
    </citation>
    <scope>NUCLEOTIDE SEQUENCE [LARGE SCALE GENOMIC DNA]</scope>
    <source>
        <strain evidence="2 3">SRW20</strain>
    </source>
</reference>
<keyword evidence="3" id="KW-1185">Reference proteome</keyword>
<evidence type="ECO:0000313" key="3">
    <source>
        <dbReference type="Proteomes" id="UP000284706"/>
    </source>
</evidence>
<accession>A0A409Y761</accession>
<evidence type="ECO:0000256" key="1">
    <source>
        <dbReference type="SAM" id="MobiDB-lite"/>
    </source>
</evidence>
<feature type="compositionally biased region" description="Polar residues" evidence="1">
    <location>
        <begin position="56"/>
        <end position="67"/>
    </location>
</feature>
<dbReference type="EMBL" id="NHYE01001090">
    <property type="protein sequence ID" value="PPQ98867.1"/>
    <property type="molecule type" value="Genomic_DNA"/>
</dbReference>
<evidence type="ECO:0000313" key="2">
    <source>
        <dbReference type="EMBL" id="PPQ98867.1"/>
    </source>
</evidence>
<feature type="region of interest" description="Disordered" evidence="1">
    <location>
        <begin position="1"/>
        <end position="30"/>
    </location>
</feature>
<sequence>MTLSGSVDIQERTPVKGNSPGLLHSPPDKAPLQGLPINIMDAFTVIDMTCQATGDSQSTLKTYSPVSWGTGPNTTTGGNCVVA</sequence>
<dbReference type="AlphaFoldDB" id="A0A409Y761"/>
<name>A0A409Y761_9AGAR</name>
<gene>
    <name evidence="2" type="ORF">CVT26_014343</name>
</gene>